<feature type="binding site" evidence="2">
    <location>
        <position position="39"/>
    </location>
    <ligand>
        <name>substrate</name>
    </ligand>
</feature>
<dbReference type="GO" id="GO:0019177">
    <property type="term" value="F:dihydroneopterin triphosphate pyrophosphohydrolase activity"/>
    <property type="evidence" value="ECO:0007669"/>
    <property type="project" value="InterPro"/>
</dbReference>
<dbReference type="InterPro" id="IPR003564">
    <property type="entry name" value="DHNTPase"/>
</dbReference>
<dbReference type="SUPFAM" id="SSF55811">
    <property type="entry name" value="Nudix"/>
    <property type="match status" value="1"/>
</dbReference>
<keyword evidence="3" id="KW-0460">Magnesium</keyword>
<dbReference type="GO" id="GO:0008828">
    <property type="term" value="F:dATP diphosphatase activity"/>
    <property type="evidence" value="ECO:0007669"/>
    <property type="project" value="InterPro"/>
</dbReference>
<dbReference type="Pfam" id="PF00293">
    <property type="entry name" value="NUDIX"/>
    <property type="match status" value="1"/>
</dbReference>
<dbReference type="CDD" id="cd04664">
    <property type="entry name" value="NUDIX_DHNTPase_like"/>
    <property type="match status" value="1"/>
</dbReference>
<dbReference type="InterPro" id="IPR000086">
    <property type="entry name" value="NUDIX_hydrolase_dom"/>
</dbReference>
<evidence type="ECO:0000256" key="3">
    <source>
        <dbReference type="PIRSR" id="PIRSR603564-2"/>
    </source>
</evidence>
<keyword evidence="7" id="KW-1185">Reference proteome</keyword>
<organism evidence="6 7">
    <name type="scientific">Neisseria animaloris</name>
    <dbReference type="NCBI Taxonomy" id="326522"/>
    <lineage>
        <taxon>Bacteria</taxon>
        <taxon>Pseudomonadati</taxon>
        <taxon>Pseudomonadota</taxon>
        <taxon>Betaproteobacteria</taxon>
        <taxon>Neisseriales</taxon>
        <taxon>Neisseriaceae</taxon>
        <taxon>Neisseria</taxon>
    </lineage>
</organism>
<dbReference type="PROSITE" id="PS51462">
    <property type="entry name" value="NUDIX"/>
    <property type="match status" value="1"/>
</dbReference>
<evidence type="ECO:0000256" key="4">
    <source>
        <dbReference type="RuleBase" id="RU003476"/>
    </source>
</evidence>
<feature type="binding site" evidence="2">
    <location>
        <position position="7"/>
    </location>
    <ligand>
        <name>substrate</name>
    </ligand>
</feature>
<dbReference type="OrthoDB" id="7066556at2"/>
<dbReference type="EMBL" id="LR134516">
    <property type="protein sequence ID" value="VEJ21038.1"/>
    <property type="molecule type" value="Genomic_DNA"/>
</dbReference>
<feature type="binding site" evidence="2">
    <location>
        <position position="134"/>
    </location>
    <ligand>
        <name>substrate</name>
    </ligand>
</feature>
<feature type="binding site" evidence="3">
    <location>
        <position position="55"/>
    </location>
    <ligand>
        <name>Mg(2+)</name>
        <dbReference type="ChEBI" id="CHEBI:18420"/>
    </ligand>
</feature>
<evidence type="ECO:0000313" key="6">
    <source>
        <dbReference type="EMBL" id="VEJ21038.1"/>
    </source>
</evidence>
<dbReference type="Gene3D" id="3.90.79.10">
    <property type="entry name" value="Nucleoside Triphosphate Pyrophosphohydrolase"/>
    <property type="match status" value="1"/>
</dbReference>
<evidence type="ECO:0000256" key="2">
    <source>
        <dbReference type="PIRSR" id="PIRSR603564-1"/>
    </source>
</evidence>
<feature type="binding site" evidence="2">
    <location>
        <position position="28"/>
    </location>
    <ligand>
        <name>substrate</name>
    </ligand>
</feature>
<dbReference type="Proteomes" id="UP000268229">
    <property type="component" value="Chromosome"/>
</dbReference>
<comment type="cofactor">
    <cofactor evidence="3">
        <name>Mg(2+)</name>
        <dbReference type="ChEBI" id="CHEBI:18420"/>
    </cofactor>
    <text evidence="3">Binds 1 Mg(2+) ion per subunit.</text>
</comment>
<dbReference type="NCBIfam" id="NF006961">
    <property type="entry name" value="PRK09438.1"/>
    <property type="match status" value="1"/>
</dbReference>
<feature type="binding site" evidence="3">
    <location>
        <position position="116"/>
    </location>
    <ligand>
        <name>Mg(2+)</name>
        <dbReference type="ChEBI" id="CHEBI:18420"/>
    </ligand>
</feature>
<dbReference type="PRINTS" id="PR00502">
    <property type="entry name" value="NUDIXFAMILY"/>
</dbReference>
<dbReference type="EC" id="3.6.1.-" evidence="6"/>
<comment type="similarity">
    <text evidence="4">Belongs to the Nudix hydrolase family.</text>
</comment>
<proteinExistence type="inferred from homology"/>
<name>A0A1X3CLI3_9NEIS</name>
<evidence type="ECO:0000259" key="5">
    <source>
        <dbReference type="PROSITE" id="PS51462"/>
    </source>
</evidence>
<sequence>MSAKPLKQPVSVLVILHDGQGNVLLIERADRAGFWQSVTGSIEPGETLEQTALREVREETGIVLSDGQLNNWYECNEYEIYPHWRHRYPKGITRNTEHVFSAQINRNTPVEIDLREHTAWQWLPIDDAAERVFSPSNKTAILNLHKHLF</sequence>
<dbReference type="PROSITE" id="PS00893">
    <property type="entry name" value="NUDIX_BOX"/>
    <property type="match status" value="1"/>
</dbReference>
<evidence type="ECO:0000313" key="7">
    <source>
        <dbReference type="Proteomes" id="UP000268229"/>
    </source>
</evidence>
<feature type="domain" description="Nudix hydrolase" evidence="5">
    <location>
        <begin position="5"/>
        <end position="145"/>
    </location>
</feature>
<dbReference type="PANTHER" id="PTHR43736:SF1">
    <property type="entry name" value="DIHYDRONEOPTERIN TRIPHOSPHATE DIPHOSPHATASE"/>
    <property type="match status" value="1"/>
</dbReference>
<dbReference type="InterPro" id="IPR020476">
    <property type="entry name" value="Nudix_hydrolase"/>
</dbReference>
<dbReference type="GO" id="GO:0046872">
    <property type="term" value="F:metal ion binding"/>
    <property type="evidence" value="ECO:0007669"/>
    <property type="project" value="UniProtKB-KW"/>
</dbReference>
<keyword evidence="3" id="KW-0479">Metal-binding</keyword>
<accession>A0A1X3CLI3</accession>
<dbReference type="GO" id="GO:0046656">
    <property type="term" value="P:folic acid biosynthetic process"/>
    <property type="evidence" value="ECO:0007669"/>
    <property type="project" value="InterPro"/>
</dbReference>
<reference evidence="6 7" key="1">
    <citation type="submission" date="2018-12" db="EMBL/GenBank/DDBJ databases">
        <authorList>
            <consortium name="Pathogen Informatics"/>
        </authorList>
    </citation>
    <scope>NUCLEOTIDE SEQUENCE [LARGE SCALE GENOMIC DNA]</scope>
    <source>
        <strain evidence="6 7">NCTC12227</strain>
    </source>
</reference>
<feature type="binding site" evidence="3">
    <location>
        <position position="59"/>
    </location>
    <ligand>
        <name>Mg(2+)</name>
        <dbReference type="ChEBI" id="CHEBI:18420"/>
    </ligand>
</feature>
<dbReference type="InterPro" id="IPR020084">
    <property type="entry name" value="NUDIX_hydrolase_CS"/>
</dbReference>
<dbReference type="AlphaFoldDB" id="A0A1X3CLI3"/>
<dbReference type="KEGG" id="nani:NCTC12227_00763"/>
<dbReference type="STRING" id="326522.BWD08_04255"/>
<keyword evidence="1 4" id="KW-0378">Hydrolase</keyword>
<gene>
    <name evidence="6" type="primary">ntpA</name>
    <name evidence="6" type="ORF">NCTC12227_00763</name>
</gene>
<evidence type="ECO:0000256" key="1">
    <source>
        <dbReference type="ARBA" id="ARBA00022801"/>
    </source>
</evidence>
<dbReference type="PRINTS" id="PR01404">
    <property type="entry name" value="NPPPHYDRLASE"/>
</dbReference>
<dbReference type="PANTHER" id="PTHR43736">
    <property type="entry name" value="ADP-RIBOSE PYROPHOSPHATASE"/>
    <property type="match status" value="1"/>
</dbReference>
<protein>
    <submittedName>
        <fullName evidence="6">dATP pyrophosphohydrolase</fullName>
        <ecNumber evidence="6">3.6.1.-</ecNumber>
    </submittedName>
</protein>
<dbReference type="RefSeq" id="WP_085389898.1">
    <property type="nucleotide sequence ID" value="NZ_LR134440.1"/>
</dbReference>
<dbReference type="InterPro" id="IPR015797">
    <property type="entry name" value="NUDIX_hydrolase-like_dom_sf"/>
</dbReference>